<protein>
    <submittedName>
        <fullName evidence="1">Uncharacterized protein</fullName>
    </submittedName>
</protein>
<sequence length="116" mass="13006">MTNYLRYHDCGKPLCRTVDEEGRQHFPNHAAVSSQLWGRIGGHPDEMWLMANDMLLHTGSAEACEALRGHRLAPALMFAALAEIHANAEMFGGMETDSFKAKAKQLERRTTQLLKP</sequence>
<proteinExistence type="predicted"/>
<organism evidence="1 2">
    <name type="scientific">Burkholderia ubonensis</name>
    <dbReference type="NCBI Taxonomy" id="101571"/>
    <lineage>
        <taxon>Bacteria</taxon>
        <taxon>Pseudomonadati</taxon>
        <taxon>Pseudomonadota</taxon>
        <taxon>Betaproteobacteria</taxon>
        <taxon>Burkholderiales</taxon>
        <taxon>Burkholderiaceae</taxon>
        <taxon>Burkholderia</taxon>
        <taxon>Burkholderia cepacia complex</taxon>
    </lineage>
</organism>
<comment type="caution">
    <text evidence="1">The sequence shown here is derived from an EMBL/GenBank/DDBJ whole genome shotgun (WGS) entry which is preliminary data.</text>
</comment>
<dbReference type="EMBL" id="LPHD01000049">
    <property type="protein sequence ID" value="KWA83766.1"/>
    <property type="molecule type" value="Genomic_DNA"/>
</dbReference>
<dbReference type="AlphaFoldDB" id="A0A106QBE7"/>
<dbReference type="Proteomes" id="UP000060630">
    <property type="component" value="Unassembled WGS sequence"/>
</dbReference>
<evidence type="ECO:0000313" key="2">
    <source>
        <dbReference type="Proteomes" id="UP000060630"/>
    </source>
</evidence>
<reference evidence="1 2" key="1">
    <citation type="submission" date="2015-11" db="EMBL/GenBank/DDBJ databases">
        <title>Expanding the genomic diversity of Burkholderia species for the development of highly accurate diagnostics.</title>
        <authorList>
            <person name="Sahl J."/>
            <person name="Keim P."/>
            <person name="Wagner D."/>
        </authorList>
    </citation>
    <scope>NUCLEOTIDE SEQUENCE [LARGE SCALE GENOMIC DNA]</scope>
    <source>
        <strain evidence="1 2">MSMB2087WGS</strain>
    </source>
</reference>
<name>A0A106QBE7_9BURK</name>
<evidence type="ECO:0000313" key="1">
    <source>
        <dbReference type="EMBL" id="KWA83766.1"/>
    </source>
</evidence>
<accession>A0A106QBE7</accession>
<gene>
    <name evidence="1" type="ORF">WL29_20595</name>
</gene>